<organism evidence="1 2">
    <name type="scientific">Suillus fuscotomentosus</name>
    <dbReference type="NCBI Taxonomy" id="1912939"/>
    <lineage>
        <taxon>Eukaryota</taxon>
        <taxon>Fungi</taxon>
        <taxon>Dikarya</taxon>
        <taxon>Basidiomycota</taxon>
        <taxon>Agaricomycotina</taxon>
        <taxon>Agaricomycetes</taxon>
        <taxon>Agaricomycetidae</taxon>
        <taxon>Boletales</taxon>
        <taxon>Suillineae</taxon>
        <taxon>Suillaceae</taxon>
        <taxon>Suillus</taxon>
    </lineage>
</organism>
<accession>A0AAD4E1V1</accession>
<sequence>MHSFLAVAPYRAPGQEFTHRYLLAKLSTSTEQMPSKAFRHAPSLAGYLCEDDHPATLVRESRRCEPDGTNMRILSVSSNNASLQSTSHGKALATIYVGTFDLANSGVLVSYSFFELSRTSIDVHRLRREAHFDLFEISTLQIVKYPFVSNLANYVNALPSKDSQTEEYDRKKYTHLFRGPWCWSFFTSMDEMISVVTNRTMTTPSSLNTVHGQDNETVPREDVLGVETGTS</sequence>
<gene>
    <name evidence="1" type="ORF">F5891DRAFT_1245729</name>
</gene>
<keyword evidence="2" id="KW-1185">Reference proteome</keyword>
<evidence type="ECO:0000313" key="2">
    <source>
        <dbReference type="Proteomes" id="UP001195769"/>
    </source>
</evidence>
<evidence type="ECO:0000313" key="1">
    <source>
        <dbReference type="EMBL" id="KAG1896748.1"/>
    </source>
</evidence>
<protein>
    <submittedName>
        <fullName evidence="1">Uncharacterized protein</fullName>
    </submittedName>
</protein>
<reference evidence="1" key="1">
    <citation type="journal article" date="2020" name="New Phytol.">
        <title>Comparative genomics reveals dynamic genome evolution in host specialist ectomycorrhizal fungi.</title>
        <authorList>
            <person name="Lofgren L.A."/>
            <person name="Nguyen N.H."/>
            <person name="Vilgalys R."/>
            <person name="Ruytinx J."/>
            <person name="Liao H.L."/>
            <person name="Branco S."/>
            <person name="Kuo A."/>
            <person name="LaButti K."/>
            <person name="Lipzen A."/>
            <person name="Andreopoulos W."/>
            <person name="Pangilinan J."/>
            <person name="Riley R."/>
            <person name="Hundley H."/>
            <person name="Na H."/>
            <person name="Barry K."/>
            <person name="Grigoriev I.V."/>
            <person name="Stajich J.E."/>
            <person name="Kennedy P.G."/>
        </authorList>
    </citation>
    <scope>NUCLEOTIDE SEQUENCE</scope>
    <source>
        <strain evidence="1">FC203</strain>
    </source>
</reference>
<dbReference type="RefSeq" id="XP_041222324.1">
    <property type="nucleotide sequence ID" value="XM_041369801.1"/>
</dbReference>
<proteinExistence type="predicted"/>
<name>A0AAD4E1V1_9AGAM</name>
<dbReference type="GeneID" id="64664099"/>
<dbReference type="Proteomes" id="UP001195769">
    <property type="component" value="Unassembled WGS sequence"/>
</dbReference>
<dbReference type="EMBL" id="JABBWK010000052">
    <property type="protein sequence ID" value="KAG1896748.1"/>
    <property type="molecule type" value="Genomic_DNA"/>
</dbReference>
<comment type="caution">
    <text evidence="1">The sequence shown here is derived from an EMBL/GenBank/DDBJ whole genome shotgun (WGS) entry which is preliminary data.</text>
</comment>
<dbReference type="AlphaFoldDB" id="A0AAD4E1V1"/>